<dbReference type="Proteomes" id="UP000003571">
    <property type="component" value="Unassembled WGS sequence"/>
</dbReference>
<evidence type="ECO:0000313" key="2">
    <source>
        <dbReference type="Proteomes" id="UP000003571"/>
    </source>
</evidence>
<dbReference type="AlphaFoldDB" id="H7EHC9"/>
<comment type="caution">
    <text evidence="1">The sequence shown here is derived from an EMBL/GenBank/DDBJ whole genome shotgun (WGS) entry which is preliminary data.</text>
</comment>
<sequence length="262" mass="29137">MFEIREAMHGFLSETAAENGIPSDFAGGAFEKSVGRYNSVLGFSKPLGLLPGLEKISDEDVALPKYFSEQISSSQKFNVSFCADFSSYAKFYVRFLIFGKEKSRLADFLDEPSSPYYSVFKLPPEPEKIARFIFALKTKTAPFVDCLFASKIIPWDELRKKMQFEYARTMKILDVEAAGIGALLSELLEDFSEKGFVGRGLESFRVRYKIDDEKAAVAFVPRGFCDVAAFASAFRAFVQTGKAELDGIKFGIVPAPGTMLTL</sequence>
<dbReference type="PATRIC" id="fig|907348.3.peg.190"/>
<protein>
    <submittedName>
        <fullName evidence="1">Uncharacterized protein</fullName>
    </submittedName>
</protein>
<evidence type="ECO:0000313" key="1">
    <source>
        <dbReference type="EMBL" id="EIC03049.1"/>
    </source>
</evidence>
<dbReference type="EMBL" id="AGRW01000025">
    <property type="protein sequence ID" value="EIC03049.1"/>
    <property type="molecule type" value="Genomic_DNA"/>
</dbReference>
<keyword evidence="2" id="KW-1185">Reference proteome</keyword>
<proteinExistence type="predicted"/>
<name>H7EHC9_9SPIR</name>
<reference evidence="1 2" key="1">
    <citation type="submission" date="2011-09" db="EMBL/GenBank/DDBJ databases">
        <title>The draft genome of Treponema saccharophilum DSM 2985.</title>
        <authorList>
            <consortium name="US DOE Joint Genome Institute (JGI-PGF)"/>
            <person name="Lucas S."/>
            <person name="Copeland A."/>
            <person name="Lapidus A."/>
            <person name="Glavina del Rio T."/>
            <person name="Dalin E."/>
            <person name="Tice H."/>
            <person name="Bruce D."/>
            <person name="Goodwin L."/>
            <person name="Pitluck S."/>
            <person name="Peters L."/>
            <person name="Kyrpides N."/>
            <person name="Mavromatis K."/>
            <person name="Ivanova N."/>
            <person name="Markowitz V."/>
            <person name="Cheng J.-F."/>
            <person name="Hugenholtz P."/>
            <person name="Woyke T."/>
            <person name="Wu D."/>
            <person name="Gronow S."/>
            <person name="Wellnitz S."/>
            <person name="Brambilla E."/>
            <person name="Klenk H.-P."/>
            <person name="Eisen J.A."/>
        </authorList>
    </citation>
    <scope>NUCLEOTIDE SEQUENCE [LARGE SCALE GENOMIC DNA]</scope>
    <source>
        <strain evidence="1 2">DSM 2985</strain>
    </source>
</reference>
<accession>H7EHC9</accession>
<gene>
    <name evidence="1" type="ORF">TresaDRAFT_2503</name>
</gene>
<organism evidence="1 2">
    <name type="scientific">Treponema saccharophilum DSM 2985</name>
    <dbReference type="NCBI Taxonomy" id="907348"/>
    <lineage>
        <taxon>Bacteria</taxon>
        <taxon>Pseudomonadati</taxon>
        <taxon>Spirochaetota</taxon>
        <taxon>Spirochaetia</taxon>
        <taxon>Spirochaetales</taxon>
        <taxon>Treponemataceae</taxon>
        <taxon>Treponema</taxon>
    </lineage>
</organism>